<protein>
    <submittedName>
        <fullName evidence="3">Uncharacterized protein</fullName>
    </submittedName>
</protein>
<keyword evidence="2" id="KW-0802">TPR repeat</keyword>
<evidence type="ECO:0000256" key="1">
    <source>
        <dbReference type="ARBA" id="ARBA00022737"/>
    </source>
</evidence>
<dbReference type="AlphaFoldDB" id="A0A381UF75"/>
<accession>A0A381UF75</accession>
<keyword evidence="1" id="KW-0677">Repeat</keyword>
<dbReference type="Gene3D" id="1.25.40.10">
    <property type="entry name" value="Tetratricopeptide repeat domain"/>
    <property type="match status" value="1"/>
</dbReference>
<reference evidence="3" key="1">
    <citation type="submission" date="2018-05" db="EMBL/GenBank/DDBJ databases">
        <authorList>
            <person name="Lanie J.A."/>
            <person name="Ng W.-L."/>
            <person name="Kazmierczak K.M."/>
            <person name="Andrzejewski T.M."/>
            <person name="Davidsen T.M."/>
            <person name="Wayne K.J."/>
            <person name="Tettelin H."/>
            <person name="Glass J.I."/>
            <person name="Rusch D."/>
            <person name="Podicherti R."/>
            <person name="Tsui H.-C.T."/>
            <person name="Winkler M.E."/>
        </authorList>
    </citation>
    <scope>NUCLEOTIDE SEQUENCE</scope>
</reference>
<dbReference type="PANTHER" id="PTHR44943:SF8">
    <property type="entry name" value="TPR REPEAT-CONTAINING PROTEIN MJ0263"/>
    <property type="match status" value="1"/>
</dbReference>
<organism evidence="3">
    <name type="scientific">marine metagenome</name>
    <dbReference type="NCBI Taxonomy" id="408172"/>
    <lineage>
        <taxon>unclassified sequences</taxon>
        <taxon>metagenomes</taxon>
        <taxon>ecological metagenomes</taxon>
    </lineage>
</organism>
<gene>
    <name evidence="3" type="ORF">METZ01_LOCUS79245</name>
</gene>
<evidence type="ECO:0000313" key="3">
    <source>
        <dbReference type="EMBL" id="SVA26391.1"/>
    </source>
</evidence>
<dbReference type="PROSITE" id="PS50005">
    <property type="entry name" value="TPR"/>
    <property type="match status" value="2"/>
</dbReference>
<dbReference type="EMBL" id="UINC01006248">
    <property type="protein sequence ID" value="SVA26391.1"/>
    <property type="molecule type" value="Genomic_DNA"/>
</dbReference>
<dbReference type="PROSITE" id="PS50293">
    <property type="entry name" value="TPR_REGION"/>
    <property type="match status" value="1"/>
</dbReference>
<proteinExistence type="predicted"/>
<dbReference type="InterPro" id="IPR011990">
    <property type="entry name" value="TPR-like_helical_dom_sf"/>
</dbReference>
<dbReference type="InterPro" id="IPR051685">
    <property type="entry name" value="Ycf3/AcsC/BcsC/TPR_MFPF"/>
</dbReference>
<dbReference type="PANTHER" id="PTHR44943">
    <property type="entry name" value="CELLULOSE SYNTHASE OPERON PROTEIN C"/>
    <property type="match status" value="1"/>
</dbReference>
<dbReference type="Pfam" id="PF13432">
    <property type="entry name" value="TPR_16"/>
    <property type="match status" value="1"/>
</dbReference>
<evidence type="ECO:0000256" key="2">
    <source>
        <dbReference type="ARBA" id="ARBA00022803"/>
    </source>
</evidence>
<sequence>MESITTLITLGKSHLENGSFHEALESFEQAVSLDQNNPDLWNFMGVTLRSLGRYDEAVDCFNKSLKIDPRDKDSS</sequence>
<dbReference type="SMART" id="SM00028">
    <property type="entry name" value="TPR"/>
    <property type="match status" value="2"/>
</dbReference>
<dbReference type="InterPro" id="IPR019734">
    <property type="entry name" value="TPR_rpt"/>
</dbReference>
<name>A0A381UF75_9ZZZZ</name>
<dbReference type="SUPFAM" id="SSF48452">
    <property type="entry name" value="TPR-like"/>
    <property type="match status" value="1"/>
</dbReference>